<dbReference type="InterPro" id="IPR009057">
    <property type="entry name" value="Homeodomain-like_sf"/>
</dbReference>
<keyword evidence="7" id="KW-1185">Reference proteome</keyword>
<dbReference type="PRINTS" id="PR00455">
    <property type="entry name" value="HTHTETR"/>
</dbReference>
<organism evidence="6 7">
    <name type="scientific">Paenibacillus cisolokensis</name>
    <dbReference type="NCBI Taxonomy" id="1658519"/>
    <lineage>
        <taxon>Bacteria</taxon>
        <taxon>Bacillati</taxon>
        <taxon>Bacillota</taxon>
        <taxon>Bacilli</taxon>
        <taxon>Bacillales</taxon>
        <taxon>Paenibacillaceae</taxon>
        <taxon>Paenibacillus</taxon>
    </lineage>
</organism>
<name>A0ABQ4NAD5_9BACL</name>
<evidence type="ECO:0000256" key="1">
    <source>
        <dbReference type="ARBA" id="ARBA00023015"/>
    </source>
</evidence>
<keyword evidence="2 4" id="KW-0238">DNA-binding</keyword>
<dbReference type="PANTHER" id="PTHR30055">
    <property type="entry name" value="HTH-TYPE TRANSCRIPTIONAL REGULATOR RUTR"/>
    <property type="match status" value="1"/>
</dbReference>
<feature type="DNA-binding region" description="H-T-H motif" evidence="4">
    <location>
        <begin position="27"/>
        <end position="46"/>
    </location>
</feature>
<dbReference type="EMBL" id="BOVJ01000123">
    <property type="protein sequence ID" value="GIQ65166.1"/>
    <property type="molecule type" value="Genomic_DNA"/>
</dbReference>
<dbReference type="Gene3D" id="1.10.10.60">
    <property type="entry name" value="Homeodomain-like"/>
    <property type="match status" value="1"/>
</dbReference>
<evidence type="ECO:0000313" key="7">
    <source>
        <dbReference type="Proteomes" id="UP000680304"/>
    </source>
</evidence>
<dbReference type="PANTHER" id="PTHR30055:SF238">
    <property type="entry name" value="MYCOFACTOCIN BIOSYNTHESIS TRANSCRIPTIONAL REGULATOR MFTR-RELATED"/>
    <property type="match status" value="1"/>
</dbReference>
<keyword evidence="1" id="KW-0805">Transcription regulation</keyword>
<evidence type="ECO:0000256" key="4">
    <source>
        <dbReference type="PROSITE-ProRule" id="PRU00335"/>
    </source>
</evidence>
<feature type="domain" description="HTH tetR-type" evidence="5">
    <location>
        <begin position="4"/>
        <end position="64"/>
    </location>
</feature>
<reference evidence="6 7" key="1">
    <citation type="submission" date="2021-04" db="EMBL/GenBank/DDBJ databases">
        <title>Draft genome sequence of Paenibacillus cisolokensis, LC2-13A.</title>
        <authorList>
            <person name="Uke A."/>
            <person name="Chhe C."/>
            <person name="Baramee S."/>
            <person name="Kosugi A."/>
        </authorList>
    </citation>
    <scope>NUCLEOTIDE SEQUENCE [LARGE SCALE GENOMIC DNA]</scope>
    <source>
        <strain evidence="6 7">LC2-13A</strain>
    </source>
</reference>
<evidence type="ECO:0000313" key="6">
    <source>
        <dbReference type="EMBL" id="GIQ65166.1"/>
    </source>
</evidence>
<evidence type="ECO:0000256" key="2">
    <source>
        <dbReference type="ARBA" id="ARBA00023125"/>
    </source>
</evidence>
<sequence length="196" mass="22739">MNDGQTAHRLKQAALTAFLESGYEGASLSAIAKQVGIRTPSIYAHFNSKEQLFLELLNDVIQEELANYTALVERVSNRPIKEQLRAVFDFFTDLDHISSGQAFLKRTMMVPPKHLKEQLHRLFLAHEAELVRYLADILEKGMGENVLVRQDTGRMLALFFALTDGMLVEHELYDSRLYRERQEIAWSWLWQIWTKE</sequence>
<dbReference type="SUPFAM" id="SSF48498">
    <property type="entry name" value="Tetracyclin repressor-like, C-terminal domain"/>
    <property type="match status" value="1"/>
</dbReference>
<evidence type="ECO:0000259" key="5">
    <source>
        <dbReference type="PROSITE" id="PS50977"/>
    </source>
</evidence>
<dbReference type="Gene3D" id="1.10.357.10">
    <property type="entry name" value="Tetracycline Repressor, domain 2"/>
    <property type="match status" value="1"/>
</dbReference>
<dbReference type="SUPFAM" id="SSF46689">
    <property type="entry name" value="Homeodomain-like"/>
    <property type="match status" value="1"/>
</dbReference>
<dbReference type="InterPro" id="IPR050109">
    <property type="entry name" value="HTH-type_TetR-like_transc_reg"/>
</dbReference>
<dbReference type="RefSeq" id="WP_213529681.1">
    <property type="nucleotide sequence ID" value="NZ_BOVJ01000123.1"/>
</dbReference>
<dbReference type="Pfam" id="PF00440">
    <property type="entry name" value="TetR_N"/>
    <property type="match status" value="1"/>
</dbReference>
<dbReference type="InterPro" id="IPR036271">
    <property type="entry name" value="Tet_transcr_reg_TetR-rel_C_sf"/>
</dbReference>
<accession>A0ABQ4NAD5</accession>
<keyword evidence="3" id="KW-0804">Transcription</keyword>
<dbReference type="PROSITE" id="PS50977">
    <property type="entry name" value="HTH_TETR_2"/>
    <property type="match status" value="1"/>
</dbReference>
<dbReference type="Proteomes" id="UP000680304">
    <property type="component" value="Unassembled WGS sequence"/>
</dbReference>
<gene>
    <name evidence="6" type="ORF">PACILC2_37340</name>
</gene>
<dbReference type="InterPro" id="IPR001647">
    <property type="entry name" value="HTH_TetR"/>
</dbReference>
<comment type="caution">
    <text evidence="6">The sequence shown here is derived from an EMBL/GenBank/DDBJ whole genome shotgun (WGS) entry which is preliminary data.</text>
</comment>
<proteinExistence type="predicted"/>
<protein>
    <submittedName>
        <fullName evidence="6">TetR family transcriptional regulator</fullName>
    </submittedName>
</protein>
<evidence type="ECO:0000256" key="3">
    <source>
        <dbReference type="ARBA" id="ARBA00023163"/>
    </source>
</evidence>